<evidence type="ECO:0000259" key="4">
    <source>
        <dbReference type="Pfam" id="PF16845"/>
    </source>
</evidence>
<dbReference type="Proteomes" id="UP001227230">
    <property type="component" value="Chromosome 10"/>
</dbReference>
<evidence type="ECO:0000256" key="1">
    <source>
        <dbReference type="ARBA" id="ARBA00022690"/>
    </source>
</evidence>
<protein>
    <recommendedName>
        <fullName evidence="3">Cysteine proteinase inhibitor</fullName>
    </recommendedName>
</protein>
<evidence type="ECO:0000256" key="2">
    <source>
        <dbReference type="ARBA" id="ARBA00022704"/>
    </source>
</evidence>
<evidence type="ECO:0000313" key="5">
    <source>
        <dbReference type="EMBL" id="WJZ95991.1"/>
    </source>
</evidence>
<name>A0ABY9CL87_VITVI</name>
<organism evidence="5 6">
    <name type="scientific">Vitis vinifera</name>
    <name type="common">Grape</name>
    <dbReference type="NCBI Taxonomy" id="29760"/>
    <lineage>
        <taxon>Eukaryota</taxon>
        <taxon>Viridiplantae</taxon>
        <taxon>Streptophyta</taxon>
        <taxon>Embryophyta</taxon>
        <taxon>Tracheophyta</taxon>
        <taxon>Spermatophyta</taxon>
        <taxon>Magnoliopsida</taxon>
        <taxon>eudicotyledons</taxon>
        <taxon>Gunneridae</taxon>
        <taxon>Pentapetalae</taxon>
        <taxon>rosids</taxon>
        <taxon>Vitales</taxon>
        <taxon>Vitaceae</taxon>
        <taxon>Viteae</taxon>
        <taxon>Vitis</taxon>
    </lineage>
</organism>
<evidence type="ECO:0000256" key="3">
    <source>
        <dbReference type="RuleBase" id="RU362130"/>
    </source>
</evidence>
<keyword evidence="6" id="KW-1185">Reference proteome</keyword>
<evidence type="ECO:0000313" key="6">
    <source>
        <dbReference type="Proteomes" id="UP001227230"/>
    </source>
</evidence>
<dbReference type="SUPFAM" id="SSF54403">
    <property type="entry name" value="Cystatin/monellin"/>
    <property type="match status" value="1"/>
</dbReference>
<dbReference type="Pfam" id="PF16845">
    <property type="entry name" value="SQAPI"/>
    <property type="match status" value="1"/>
</dbReference>
<keyword evidence="2 3" id="KW-0789">Thiol protease inhibitor</keyword>
<gene>
    <name evidence="5" type="ORF">VitviT2T_014721</name>
</gene>
<dbReference type="EMBL" id="CP126657">
    <property type="protein sequence ID" value="WJZ95991.1"/>
    <property type="molecule type" value="Genomic_DNA"/>
</dbReference>
<comment type="similarity">
    <text evidence="3">Belongs to the cystatin family. Phytocystatin subfamily.</text>
</comment>
<dbReference type="InterPro" id="IPR027214">
    <property type="entry name" value="Cystatin"/>
</dbReference>
<proteinExistence type="inferred from homology"/>
<feature type="domain" description="Cystatin" evidence="4">
    <location>
        <begin position="42"/>
        <end position="109"/>
    </location>
</feature>
<dbReference type="Gene3D" id="3.10.450.10">
    <property type="match status" value="1"/>
</dbReference>
<accession>A0ABY9CL87</accession>
<dbReference type="PANTHER" id="PTHR11413">
    <property type="entry name" value="CYSTATIN FAMILY MEMBER"/>
    <property type="match status" value="1"/>
</dbReference>
<keyword evidence="1 3" id="KW-0646">Protease inhibitor</keyword>
<sequence>MAQVQPYRNMAPLKLDGANTQIDLGGKITTLESKLWTPNHDEDLLQLLGMFSVMEHNREKGCSLKFVNTYEGWYQTLPQNRGTLHKIHLVATDKGVPGNYEACVWEKNCTQDWKKMNLPLDAHLMKIHLELVWWSGRFEECFWEGCRVVVQGVAVAAELVGGANPGEKKAVTEEEKEEELLLGYFGGLEGIEKEIKQTKLPSNDAGGLPPAAKRLCHHRNAKQPQPWTHDQRGSQLRGSLTIRLCNCSRWFFPSMYRDINRC</sequence>
<dbReference type="PANTHER" id="PTHR11413:SF110">
    <property type="entry name" value="CYSTEINE PROTEINASE INHIBITOR 6"/>
    <property type="match status" value="1"/>
</dbReference>
<reference evidence="5 6" key="1">
    <citation type="journal article" date="2023" name="Hortic Res">
        <title>The complete reference genome for grapevine (Vitis vinifera L.) genetics and breeding.</title>
        <authorList>
            <person name="Shi X."/>
            <person name="Cao S."/>
            <person name="Wang X."/>
            <person name="Huang S."/>
            <person name="Wang Y."/>
            <person name="Liu Z."/>
            <person name="Liu W."/>
            <person name="Leng X."/>
            <person name="Peng Y."/>
            <person name="Wang N."/>
            <person name="Wang Y."/>
            <person name="Ma Z."/>
            <person name="Xu X."/>
            <person name="Zhang F."/>
            <person name="Xue H."/>
            <person name="Zhong H."/>
            <person name="Wang Y."/>
            <person name="Zhang K."/>
            <person name="Velt A."/>
            <person name="Avia K."/>
            <person name="Holtgrawe D."/>
            <person name="Grimplet J."/>
            <person name="Matus J.T."/>
            <person name="Ware D."/>
            <person name="Wu X."/>
            <person name="Wang H."/>
            <person name="Liu C."/>
            <person name="Fang Y."/>
            <person name="Rustenholz C."/>
            <person name="Cheng Z."/>
            <person name="Xiao H."/>
            <person name="Zhou Y."/>
        </authorList>
    </citation>
    <scope>NUCLEOTIDE SEQUENCE [LARGE SCALE GENOMIC DNA]</scope>
    <source>
        <strain evidence="6">cv. Pinot noir / PN40024</strain>
        <tissue evidence="5">Leaf</tissue>
    </source>
</reference>
<dbReference type="InterPro" id="IPR000010">
    <property type="entry name" value="Cystatin_dom"/>
</dbReference>
<dbReference type="InterPro" id="IPR046350">
    <property type="entry name" value="Cystatin_sf"/>
</dbReference>